<reference evidence="3 4" key="1">
    <citation type="submission" date="2020-07" db="EMBL/GenBank/DDBJ databases">
        <title>Genomic Encyclopedia of Type Strains, Phase IV (KMG-V): Genome sequencing to study the core and pangenomes of soil and plant-associated prokaryotes.</title>
        <authorList>
            <person name="Whitman W."/>
        </authorList>
    </citation>
    <scope>NUCLEOTIDE SEQUENCE [LARGE SCALE GENOMIC DNA]</scope>
    <source>
        <strain evidence="3 4">M8UP30</strain>
    </source>
</reference>
<evidence type="ECO:0000313" key="4">
    <source>
        <dbReference type="Proteomes" id="UP000534186"/>
    </source>
</evidence>
<dbReference type="Pfam" id="PF04972">
    <property type="entry name" value="BON"/>
    <property type="match status" value="1"/>
</dbReference>
<dbReference type="AlphaFoldDB" id="A0A7Y9T5Z8"/>
<sequence>MYAERHLSATRALLAVATLAITLGFSGCKSSAPATPTDDASLTAAVQSRIFGDDALKSEPINSSVQGRVATLNGNVSSEAARSLAAADAAQVAGIKTVVNNLSVQAPAPVITAAVVPPPPPPPPVAPKKLPTPKPTPKPKPAPVVHESAPADVPPPQVAAAVPPPAPQQELPPPPPPPPPAPEFRSITVPPDTTIPIRIIQTLDSATTQQGDTFTGTVATDIILDGLVVIRQGTPVSGRVSAVQEAAHYKGSSLLTVELTSINRRGEKLAVTTEPYSVEGKGRGKNTAEKVGGGAAVGAILGGILGGGKGAAIGAAAGGGVGAGANTITRGEQVQIPSESLIRFRLTNTLSLRVSTKNTESTSSNPDLQQRPADQPPQ</sequence>
<dbReference type="PROSITE" id="PS51257">
    <property type="entry name" value="PROKAR_LIPOPROTEIN"/>
    <property type="match status" value="1"/>
</dbReference>
<evidence type="ECO:0000259" key="2">
    <source>
        <dbReference type="PROSITE" id="PS50914"/>
    </source>
</evidence>
<dbReference type="InterPro" id="IPR007055">
    <property type="entry name" value="BON_dom"/>
</dbReference>
<comment type="caution">
    <text evidence="3">The sequence shown here is derived from an EMBL/GenBank/DDBJ whole genome shotgun (WGS) entry which is preliminary data.</text>
</comment>
<dbReference type="PROSITE" id="PS50914">
    <property type="entry name" value="BON"/>
    <property type="match status" value="1"/>
</dbReference>
<dbReference type="EMBL" id="JACCCV010000002">
    <property type="protein sequence ID" value="NYF52814.1"/>
    <property type="molecule type" value="Genomic_DNA"/>
</dbReference>
<feature type="region of interest" description="Disordered" evidence="1">
    <location>
        <begin position="115"/>
        <end position="189"/>
    </location>
</feature>
<dbReference type="SMART" id="SM00749">
    <property type="entry name" value="BON"/>
    <property type="match status" value="1"/>
</dbReference>
<dbReference type="Gene3D" id="3.30.1340.30">
    <property type="match status" value="1"/>
</dbReference>
<organism evidence="3 4">
    <name type="scientific">Tunturiibacter lichenicola</name>
    <dbReference type="NCBI Taxonomy" id="2051959"/>
    <lineage>
        <taxon>Bacteria</taxon>
        <taxon>Pseudomonadati</taxon>
        <taxon>Acidobacteriota</taxon>
        <taxon>Terriglobia</taxon>
        <taxon>Terriglobales</taxon>
        <taxon>Acidobacteriaceae</taxon>
        <taxon>Tunturiibacter</taxon>
    </lineage>
</organism>
<name>A0A7Y9T5Z8_9BACT</name>
<feature type="compositionally biased region" description="Pro residues" evidence="1">
    <location>
        <begin position="152"/>
        <end position="182"/>
    </location>
</feature>
<dbReference type="InterPro" id="IPR014004">
    <property type="entry name" value="Transpt-assoc_nodulatn_dom_bac"/>
</dbReference>
<feature type="compositionally biased region" description="Polar residues" evidence="1">
    <location>
        <begin position="355"/>
        <end position="368"/>
    </location>
</feature>
<proteinExistence type="predicted"/>
<evidence type="ECO:0000256" key="1">
    <source>
        <dbReference type="SAM" id="MobiDB-lite"/>
    </source>
</evidence>
<feature type="region of interest" description="Disordered" evidence="1">
    <location>
        <begin position="355"/>
        <end position="378"/>
    </location>
</feature>
<evidence type="ECO:0000313" key="3">
    <source>
        <dbReference type="EMBL" id="NYF52814.1"/>
    </source>
</evidence>
<accession>A0A7Y9T5Z8</accession>
<feature type="compositionally biased region" description="Pro residues" evidence="1">
    <location>
        <begin position="116"/>
        <end position="142"/>
    </location>
</feature>
<protein>
    <recommendedName>
        <fullName evidence="2">BON domain-containing protein</fullName>
    </recommendedName>
</protein>
<feature type="domain" description="BON" evidence="2">
    <location>
        <begin position="38"/>
        <end position="106"/>
    </location>
</feature>
<dbReference type="Proteomes" id="UP000534186">
    <property type="component" value="Unassembled WGS sequence"/>
</dbReference>
<gene>
    <name evidence="3" type="ORF">HDF12_003213</name>
</gene>